<evidence type="ECO:0000256" key="3">
    <source>
        <dbReference type="ARBA" id="ARBA00022729"/>
    </source>
</evidence>
<dbReference type="InterPro" id="IPR011990">
    <property type="entry name" value="TPR-like_helical_dom_sf"/>
</dbReference>
<protein>
    <submittedName>
        <fullName evidence="7">RagB/SusD family nutrient uptake outer membrane protein</fullName>
    </submittedName>
</protein>
<evidence type="ECO:0000313" key="8">
    <source>
        <dbReference type="Proteomes" id="UP001595885"/>
    </source>
</evidence>
<accession>A0ABV9P3J4</accession>
<comment type="caution">
    <text evidence="7">The sequence shown here is derived from an EMBL/GenBank/DDBJ whole genome shotgun (WGS) entry which is preliminary data.</text>
</comment>
<dbReference type="Gene3D" id="1.25.40.10">
    <property type="entry name" value="Tetratricopeptide repeat domain"/>
    <property type="match status" value="1"/>
</dbReference>
<gene>
    <name evidence="7" type="ORF">ACFO3U_01980</name>
</gene>
<dbReference type="RefSeq" id="WP_379737928.1">
    <property type="nucleotide sequence ID" value="NZ_JBHSGW010000001.1"/>
</dbReference>
<comment type="similarity">
    <text evidence="2">Belongs to the SusD family.</text>
</comment>
<keyword evidence="8" id="KW-1185">Reference proteome</keyword>
<dbReference type="InterPro" id="IPR012944">
    <property type="entry name" value="SusD_RagB_dom"/>
</dbReference>
<proteinExistence type="inferred from homology"/>
<keyword evidence="4" id="KW-0472">Membrane</keyword>
<dbReference type="PROSITE" id="PS51257">
    <property type="entry name" value="PROKAR_LIPOPROTEIN"/>
    <property type="match status" value="1"/>
</dbReference>
<dbReference type="Gene3D" id="1.25.40.390">
    <property type="match status" value="1"/>
</dbReference>
<reference evidence="8" key="1">
    <citation type="journal article" date="2019" name="Int. J. Syst. Evol. Microbiol.">
        <title>The Global Catalogue of Microorganisms (GCM) 10K type strain sequencing project: providing services to taxonomists for standard genome sequencing and annotation.</title>
        <authorList>
            <consortium name="The Broad Institute Genomics Platform"/>
            <consortium name="The Broad Institute Genome Sequencing Center for Infectious Disease"/>
            <person name="Wu L."/>
            <person name="Ma J."/>
        </authorList>
    </citation>
    <scope>NUCLEOTIDE SEQUENCE [LARGE SCALE GENOMIC DNA]</scope>
    <source>
        <strain evidence="8">CCUG 50349</strain>
    </source>
</reference>
<feature type="domain" description="RagB/SusD" evidence="6">
    <location>
        <begin position="350"/>
        <end position="523"/>
    </location>
</feature>
<dbReference type="Gene3D" id="1.10.3780.10">
    <property type="entry name" value="SusD-like"/>
    <property type="match status" value="1"/>
</dbReference>
<evidence type="ECO:0000313" key="7">
    <source>
        <dbReference type="EMBL" id="MFC4738754.1"/>
    </source>
</evidence>
<evidence type="ECO:0000256" key="4">
    <source>
        <dbReference type="ARBA" id="ARBA00023136"/>
    </source>
</evidence>
<evidence type="ECO:0000256" key="2">
    <source>
        <dbReference type="ARBA" id="ARBA00006275"/>
    </source>
</evidence>
<dbReference type="Pfam" id="PF07980">
    <property type="entry name" value="SusD_RagB"/>
    <property type="match status" value="1"/>
</dbReference>
<name>A0ABV9P3J4_9FLAO</name>
<organism evidence="7 8">
    <name type="scientific">Flavobacterium ponti</name>
    <dbReference type="NCBI Taxonomy" id="665133"/>
    <lineage>
        <taxon>Bacteria</taxon>
        <taxon>Pseudomonadati</taxon>
        <taxon>Bacteroidota</taxon>
        <taxon>Flavobacteriia</taxon>
        <taxon>Flavobacteriales</taxon>
        <taxon>Flavobacteriaceae</taxon>
        <taxon>Flavobacterium</taxon>
    </lineage>
</organism>
<evidence type="ECO:0000256" key="1">
    <source>
        <dbReference type="ARBA" id="ARBA00004442"/>
    </source>
</evidence>
<keyword evidence="5" id="KW-0998">Cell outer membrane</keyword>
<dbReference type="CDD" id="cd08977">
    <property type="entry name" value="SusD"/>
    <property type="match status" value="1"/>
</dbReference>
<evidence type="ECO:0000256" key="5">
    <source>
        <dbReference type="ARBA" id="ARBA00023237"/>
    </source>
</evidence>
<keyword evidence="3" id="KW-0732">Signal</keyword>
<sequence length="523" mass="58293">MKKIKLTSFIIFAFITFSCVNELDTEPKVELSLQELLQKDPEAITGIMSKLYGSFALSGPNGAGSSDISDDPGESPFLRGILNLQDFTADAMKNRWGDDGLDQLTTTSQWDSNNKFFRYLYNRVYYTVPQCNNLLAILNNVDIPNKDQTISEVRFLRSLAYYYMIDCFGKGVLLTEDDLGTTTPLPQASRLELFNFVESELLDVENKISLTNSYGKANKSAVRMLLAKLYLNSEVYTGTPRWNDAFIYSEKVINEGGYSLESNFRKNFSSDNNTSSEIIYPLIADALNSQSFGNTTYIVNGSLNSANMSLNDYGALQGWAGHRSSKAWYGLFGDLSSTTDVRGQLFWQTGQTYEMTDYKEWTNGFPSVKFTNLNSDGTGISTDFSSTDFPLFRLADAYLMSAEAQIRKDGSANSQSLGYVNLIRNRANATPITSLPPSGYTSHVLGTSDALSYILDERARELNFEGHRRSDLIRFNAFTGSNYIWPWKGGVVDGTSIPNTYKLFPIPATALDANPNLTQNPGY</sequence>
<dbReference type="SUPFAM" id="SSF48452">
    <property type="entry name" value="TPR-like"/>
    <property type="match status" value="1"/>
</dbReference>
<evidence type="ECO:0000259" key="6">
    <source>
        <dbReference type="Pfam" id="PF07980"/>
    </source>
</evidence>
<dbReference type="Proteomes" id="UP001595885">
    <property type="component" value="Unassembled WGS sequence"/>
</dbReference>
<comment type="subcellular location">
    <subcellularLocation>
        <location evidence="1">Cell outer membrane</location>
    </subcellularLocation>
</comment>
<dbReference type="EMBL" id="JBHSGW010000001">
    <property type="protein sequence ID" value="MFC4738754.1"/>
    <property type="molecule type" value="Genomic_DNA"/>
</dbReference>